<proteinExistence type="predicted"/>
<dbReference type="RefSeq" id="WP_011066319.1">
    <property type="nucleotide sequence ID" value="NC_004193.1"/>
</dbReference>
<dbReference type="Proteomes" id="UP000000822">
    <property type="component" value="Chromosome"/>
</dbReference>
<name>Q8EQ07_OCEIH</name>
<accession>Q8EQ07</accession>
<reference evidence="2 3" key="1">
    <citation type="journal article" date="2001" name="FEMS Microbiol. Lett.">
        <title>Oceanobacillus iheyensis gen. nov., sp. nov., a deep-sea extremely halotolerant and alkaliphilic species isolated from a depth of 1050 m on the Iheya Ridge.</title>
        <authorList>
            <person name="Lu J."/>
            <person name="Nogi Y."/>
            <person name="Takami H."/>
        </authorList>
    </citation>
    <scope>NUCLEOTIDE SEQUENCE [LARGE SCALE GENOMIC DNA]</scope>
    <source>
        <strain evidence="3">DSM 14371 / CIP 107618 / JCM 11309 / KCTC 3954 / HTE831</strain>
    </source>
</reference>
<dbReference type="KEGG" id="oih:OB1922"/>
<dbReference type="HOGENOM" id="CLU_996627_0_0_9"/>
<dbReference type="EMBL" id="BA000028">
    <property type="protein sequence ID" value="BAC13878.1"/>
    <property type="molecule type" value="Genomic_DNA"/>
</dbReference>
<dbReference type="eggNOG" id="ENOG502Z898">
    <property type="taxonomic scope" value="Bacteria"/>
</dbReference>
<keyword evidence="1" id="KW-1133">Transmembrane helix</keyword>
<evidence type="ECO:0000256" key="1">
    <source>
        <dbReference type="SAM" id="Phobius"/>
    </source>
</evidence>
<organism evidence="2 3">
    <name type="scientific">Oceanobacillus iheyensis (strain DSM 14371 / CIP 107618 / JCM 11309 / KCTC 3954 / HTE831)</name>
    <dbReference type="NCBI Taxonomy" id="221109"/>
    <lineage>
        <taxon>Bacteria</taxon>
        <taxon>Bacillati</taxon>
        <taxon>Bacillota</taxon>
        <taxon>Bacilli</taxon>
        <taxon>Bacillales</taxon>
        <taxon>Bacillaceae</taxon>
        <taxon>Oceanobacillus</taxon>
    </lineage>
</organism>
<evidence type="ECO:0000313" key="2">
    <source>
        <dbReference type="EMBL" id="BAC13878.1"/>
    </source>
</evidence>
<dbReference type="AlphaFoldDB" id="Q8EQ07"/>
<keyword evidence="1" id="KW-0472">Membrane</keyword>
<keyword evidence="3" id="KW-1185">Reference proteome</keyword>
<protein>
    <submittedName>
        <fullName evidence="2">Hypothetical conserved protein</fullName>
    </submittedName>
</protein>
<evidence type="ECO:0000313" key="3">
    <source>
        <dbReference type="Proteomes" id="UP000000822"/>
    </source>
</evidence>
<keyword evidence="1" id="KW-0812">Transmembrane</keyword>
<dbReference type="OrthoDB" id="2959394at2"/>
<dbReference type="STRING" id="221109.gene:10734162"/>
<sequence>MWKKYILPIIGGLLFVITLYLINMDKQAISFFPLDDTHTFNYADTKISLIGEEGTNQYEMQWDVHSQSDTELAMRQDVSLLFVNGRLKGVRSKWQQDTDKIDIKQNFIGQDSNHYESISFHQGEIHIDDNTIRSIQRMSHDDLYVIDSPSEPIASFKEPANEYEKEWKEVLKRTSNQQLIYQWQQLMYYFNVDSSDYYAIPLTNLILYEDTPLPNMTKQESNQVIGQLWEGLYKNYIIPALDPPNDKLSSFVPIILIDKEAKHLLVLFELNGKKEQLIQRLPKATLSD</sequence>
<reference evidence="2 3" key="2">
    <citation type="journal article" date="2002" name="Nucleic Acids Res.">
        <title>Genome sequence of Oceanobacillus iheyensis isolated from the Iheya Ridge and its unexpected adaptive capabilities to extreme environments.</title>
        <authorList>
            <person name="Takami H."/>
            <person name="Takaki Y."/>
            <person name="Uchiyama I."/>
        </authorList>
    </citation>
    <scope>NUCLEOTIDE SEQUENCE [LARGE SCALE GENOMIC DNA]</scope>
    <source>
        <strain evidence="3">DSM 14371 / CIP 107618 / JCM 11309 / KCTC 3954 / HTE831</strain>
    </source>
</reference>
<feature type="transmembrane region" description="Helical" evidence="1">
    <location>
        <begin position="6"/>
        <end position="22"/>
    </location>
</feature>
<gene>
    <name evidence="2" type="ordered locus">OB1922</name>
</gene>